<evidence type="ECO:0008006" key="3">
    <source>
        <dbReference type="Google" id="ProtNLM"/>
    </source>
</evidence>
<dbReference type="Proteomes" id="UP000017820">
    <property type="component" value="Unassembled WGS sequence"/>
</dbReference>
<reference evidence="1 2" key="1">
    <citation type="submission" date="2013-07" db="EMBL/GenBank/DDBJ databases">
        <title>Draft genome sequence of Pseudoalteromonas luteoviolacea 2ta16.</title>
        <authorList>
            <person name="Allen E.E."/>
            <person name="Azam F."/>
            <person name="Podell S."/>
        </authorList>
    </citation>
    <scope>NUCLEOTIDE SEQUENCE [LARGE SCALE GENOMIC DNA]</scope>
    <source>
        <strain evidence="1 2">2ta16</strain>
    </source>
</reference>
<accession>V4HWG9</accession>
<dbReference type="EMBL" id="AUSV01000021">
    <property type="protein sequence ID" value="ESP94148.1"/>
    <property type="molecule type" value="Genomic_DNA"/>
</dbReference>
<dbReference type="InterPro" id="IPR036513">
    <property type="entry name" value="STAS_dom_sf"/>
</dbReference>
<organism evidence="1 2">
    <name type="scientific">Pseudoalteromonas luteoviolacea (strain 2ta16)</name>
    <dbReference type="NCBI Taxonomy" id="1353533"/>
    <lineage>
        <taxon>Bacteria</taxon>
        <taxon>Pseudomonadati</taxon>
        <taxon>Pseudomonadota</taxon>
        <taxon>Gammaproteobacteria</taxon>
        <taxon>Alteromonadales</taxon>
        <taxon>Pseudoalteromonadaceae</taxon>
        <taxon>Pseudoalteromonas</taxon>
    </lineage>
</organism>
<dbReference type="RefSeq" id="WP_023398386.1">
    <property type="nucleotide sequence ID" value="NZ_AUSV01000021.1"/>
</dbReference>
<evidence type="ECO:0000313" key="2">
    <source>
        <dbReference type="Proteomes" id="UP000017820"/>
    </source>
</evidence>
<dbReference type="InterPro" id="IPR021866">
    <property type="entry name" value="SpoIIAA-like"/>
</dbReference>
<protein>
    <recommendedName>
        <fullName evidence="3">STAS/SEC14 domain-containing protein</fullName>
    </recommendedName>
</protein>
<comment type="caution">
    <text evidence="1">The sequence shown here is derived from an EMBL/GenBank/DDBJ whole genome shotgun (WGS) entry which is preliminary data.</text>
</comment>
<dbReference type="PATRIC" id="fig|1353533.3.peg.1443"/>
<evidence type="ECO:0000313" key="1">
    <source>
        <dbReference type="EMBL" id="ESP94148.1"/>
    </source>
</evidence>
<proteinExistence type="predicted"/>
<dbReference type="InterPro" id="IPR038396">
    <property type="entry name" value="SpoIIAA-like_sf"/>
</dbReference>
<dbReference type="SUPFAM" id="SSF52091">
    <property type="entry name" value="SpoIIaa-like"/>
    <property type="match status" value="1"/>
</dbReference>
<dbReference type="Pfam" id="PF11964">
    <property type="entry name" value="SpoIIAA-like"/>
    <property type="match status" value="1"/>
</dbReference>
<gene>
    <name evidence="1" type="ORF">PL2TA16_02398</name>
</gene>
<dbReference type="Gene3D" id="3.40.50.10600">
    <property type="entry name" value="SpoIIaa-like domains"/>
    <property type="match status" value="1"/>
</dbReference>
<dbReference type="AlphaFoldDB" id="V4HWG9"/>
<name>V4HWG9_PSEL2</name>
<sequence>MSEFHGISVGTERRDFGLLLSFKAVGRLTHKDYVVVLPIVDQVVSQYRSGEIYVLIDITELTGWEMGEAVTDIRLAFQYSDQFKKTAVIGCTKWQRVTSILGGWILGGKTRYFSEVHAAQKWLNHR</sequence>